<evidence type="ECO:0000313" key="3">
    <source>
        <dbReference type="EMBL" id="KZT18052.1"/>
    </source>
</evidence>
<dbReference type="InterPro" id="IPR046700">
    <property type="entry name" value="DUF6570"/>
</dbReference>
<dbReference type="AlphaFoldDB" id="A0A165M973"/>
<accession>A0A165M973</accession>
<sequence length="280" mass="30791">FPPGPPSQQHLQHIIHEFSMSQCPELIEEAGCAICGILYPKSVMNNLSDYESFMHLISINSIMVTRKEHCRSSDKITCILGPVLAHGCQHVCPECSVSLHKGEAPLHALANGLWLGKVPSALKNLTLAEKMLAARVCHNHCVVRVASGGMKMHANAIMFANPTHKIYHTLPPPRSEMDDVLAFIFTGPTQPTDTEFKRTPLLVSHKQVAGALEWLQLNHIDYHDIKISYDNLKGYKDNSPPVVVSYHPNHIPDPELGKSLHHNGEEDGVGSGPCPLVVHG</sequence>
<feature type="compositionally biased region" description="Basic and acidic residues" evidence="1">
    <location>
        <begin position="250"/>
        <end position="265"/>
    </location>
</feature>
<keyword evidence="4" id="KW-1185">Reference proteome</keyword>
<feature type="non-terminal residue" evidence="3">
    <location>
        <position position="280"/>
    </location>
</feature>
<organism evidence="3 4">
    <name type="scientific">Neolentinus lepideus HHB14362 ss-1</name>
    <dbReference type="NCBI Taxonomy" id="1314782"/>
    <lineage>
        <taxon>Eukaryota</taxon>
        <taxon>Fungi</taxon>
        <taxon>Dikarya</taxon>
        <taxon>Basidiomycota</taxon>
        <taxon>Agaricomycotina</taxon>
        <taxon>Agaricomycetes</taxon>
        <taxon>Gloeophyllales</taxon>
        <taxon>Gloeophyllaceae</taxon>
        <taxon>Neolentinus</taxon>
    </lineage>
</organism>
<evidence type="ECO:0000313" key="4">
    <source>
        <dbReference type="Proteomes" id="UP000076761"/>
    </source>
</evidence>
<dbReference type="OrthoDB" id="3221862at2759"/>
<dbReference type="STRING" id="1314782.A0A165M973"/>
<name>A0A165M973_9AGAM</name>
<feature type="region of interest" description="Disordered" evidence="1">
    <location>
        <begin position="249"/>
        <end position="280"/>
    </location>
</feature>
<reference evidence="3 4" key="1">
    <citation type="journal article" date="2016" name="Mol. Biol. Evol.">
        <title>Comparative Genomics of Early-Diverging Mushroom-Forming Fungi Provides Insights into the Origins of Lignocellulose Decay Capabilities.</title>
        <authorList>
            <person name="Nagy L.G."/>
            <person name="Riley R."/>
            <person name="Tritt A."/>
            <person name="Adam C."/>
            <person name="Daum C."/>
            <person name="Floudas D."/>
            <person name="Sun H."/>
            <person name="Yadav J.S."/>
            <person name="Pangilinan J."/>
            <person name="Larsson K.H."/>
            <person name="Matsuura K."/>
            <person name="Barry K."/>
            <person name="Labutti K."/>
            <person name="Kuo R."/>
            <person name="Ohm R.A."/>
            <person name="Bhattacharya S.S."/>
            <person name="Shirouzu T."/>
            <person name="Yoshinaga Y."/>
            <person name="Martin F.M."/>
            <person name="Grigoriev I.V."/>
            <person name="Hibbett D.S."/>
        </authorList>
    </citation>
    <scope>NUCLEOTIDE SEQUENCE [LARGE SCALE GENOMIC DNA]</scope>
    <source>
        <strain evidence="3 4">HHB14362 ss-1</strain>
    </source>
</reference>
<feature type="non-terminal residue" evidence="3">
    <location>
        <position position="1"/>
    </location>
</feature>
<dbReference type="EMBL" id="KV425718">
    <property type="protein sequence ID" value="KZT18052.1"/>
    <property type="molecule type" value="Genomic_DNA"/>
</dbReference>
<gene>
    <name evidence="3" type="ORF">NEOLEDRAFT_1025751</name>
</gene>
<proteinExistence type="predicted"/>
<evidence type="ECO:0000256" key="1">
    <source>
        <dbReference type="SAM" id="MobiDB-lite"/>
    </source>
</evidence>
<feature type="domain" description="DUF6570" evidence="2">
    <location>
        <begin position="101"/>
        <end position="232"/>
    </location>
</feature>
<dbReference type="InParanoid" id="A0A165M973"/>
<dbReference type="Pfam" id="PF20209">
    <property type="entry name" value="DUF6570"/>
    <property type="match status" value="1"/>
</dbReference>
<protein>
    <recommendedName>
        <fullName evidence="2">DUF6570 domain-containing protein</fullName>
    </recommendedName>
</protein>
<evidence type="ECO:0000259" key="2">
    <source>
        <dbReference type="Pfam" id="PF20209"/>
    </source>
</evidence>
<dbReference type="Proteomes" id="UP000076761">
    <property type="component" value="Unassembled WGS sequence"/>
</dbReference>